<reference evidence="10 11" key="1">
    <citation type="submission" date="2018-10" db="EMBL/GenBank/DDBJ databases">
        <title>Phylogenomics of Brevibacillus.</title>
        <authorList>
            <person name="Dunlap C."/>
        </authorList>
    </citation>
    <scope>NUCLEOTIDE SEQUENCE [LARGE SCALE GENOMIC DNA]</scope>
    <source>
        <strain evidence="10 11">JCM 15774</strain>
    </source>
</reference>
<dbReference type="Proteomes" id="UP000269573">
    <property type="component" value="Unassembled WGS sequence"/>
</dbReference>
<comment type="subcellular location">
    <subcellularLocation>
        <location evidence="1">Cell membrane</location>
        <topology evidence="1">Multi-pass membrane protein</topology>
    </subcellularLocation>
</comment>
<dbReference type="InterPro" id="IPR020846">
    <property type="entry name" value="MFS_dom"/>
</dbReference>
<feature type="transmembrane region" description="Helical" evidence="8">
    <location>
        <begin position="138"/>
        <end position="157"/>
    </location>
</feature>
<dbReference type="SUPFAM" id="SSF103473">
    <property type="entry name" value="MFS general substrate transporter"/>
    <property type="match status" value="1"/>
</dbReference>
<feature type="transmembrane region" description="Helical" evidence="8">
    <location>
        <begin position="370"/>
        <end position="389"/>
    </location>
</feature>
<dbReference type="AlphaFoldDB" id="A0A3M8CT65"/>
<keyword evidence="7 8" id="KW-0472">Membrane</keyword>
<evidence type="ECO:0000256" key="6">
    <source>
        <dbReference type="ARBA" id="ARBA00022989"/>
    </source>
</evidence>
<feature type="transmembrane region" description="Helical" evidence="8">
    <location>
        <begin position="218"/>
        <end position="242"/>
    </location>
</feature>
<feature type="transmembrane region" description="Helical" evidence="8">
    <location>
        <begin position="310"/>
        <end position="331"/>
    </location>
</feature>
<dbReference type="EMBL" id="RHHU01000024">
    <property type="protein sequence ID" value="RNB78719.1"/>
    <property type="molecule type" value="Genomic_DNA"/>
</dbReference>
<feature type="transmembrane region" description="Helical" evidence="8">
    <location>
        <begin position="163"/>
        <end position="188"/>
    </location>
</feature>
<sequence>MSYIRVGSPEYRRIFISMLLGSTVTFAILYGPQTLIHTFSESFGISPSTASFTVSFPTFTLAVSMLFVAVFSNAWGRKKIMGISLLSASVLNILSAFSPGFQTLIVLRVLQGFAMAGFPAIAVTYLSEEISPSHLGRIVGIYVGGSAIGAFIGRVIVSTLTDFFSWNVALLALGVINLVCSLFFFICLPESKNFKSTRFSFANWATGITNGLKEKRLLLLYIIGFVMLGAYVALFNYIGFLLSKPPYLLSQTLIGLLFICQLAGSWSSYSFGQLTEKFSRTRLLFLAIAMFLAGALMTLSSHILVLILGLILFASGFLASHSIASGWVGILSPPPLKAYSSSLYLLFYYTGSSVIGWSGGLFFSSYGWNGVIFLVCALTVITVLLILALHRTLRSAKLASTGKPEQITPVSNP</sequence>
<evidence type="ECO:0000313" key="10">
    <source>
        <dbReference type="EMBL" id="RNB78719.1"/>
    </source>
</evidence>
<dbReference type="GO" id="GO:0022857">
    <property type="term" value="F:transmembrane transporter activity"/>
    <property type="evidence" value="ECO:0007669"/>
    <property type="project" value="InterPro"/>
</dbReference>
<comment type="similarity">
    <text evidence="2">Belongs to the major facilitator superfamily.</text>
</comment>
<keyword evidence="11" id="KW-1185">Reference proteome</keyword>
<evidence type="ECO:0000256" key="7">
    <source>
        <dbReference type="ARBA" id="ARBA00023136"/>
    </source>
</evidence>
<keyword evidence="4" id="KW-1003">Cell membrane</keyword>
<feature type="transmembrane region" description="Helical" evidence="8">
    <location>
        <begin position="343"/>
        <end position="364"/>
    </location>
</feature>
<accession>A0A3M8CT65</accession>
<feature type="transmembrane region" description="Helical" evidence="8">
    <location>
        <begin position="12"/>
        <end position="30"/>
    </location>
</feature>
<comment type="caution">
    <text evidence="10">The sequence shown here is derived from an EMBL/GenBank/DDBJ whole genome shotgun (WGS) entry which is preliminary data.</text>
</comment>
<evidence type="ECO:0000313" key="11">
    <source>
        <dbReference type="Proteomes" id="UP000269573"/>
    </source>
</evidence>
<evidence type="ECO:0000256" key="8">
    <source>
        <dbReference type="SAM" id="Phobius"/>
    </source>
</evidence>
<dbReference type="CDD" id="cd17324">
    <property type="entry name" value="MFS_NepI_like"/>
    <property type="match status" value="1"/>
</dbReference>
<feature type="transmembrane region" description="Helical" evidence="8">
    <location>
        <begin position="105"/>
        <end position="126"/>
    </location>
</feature>
<dbReference type="Pfam" id="PF07690">
    <property type="entry name" value="MFS_1"/>
    <property type="match status" value="1"/>
</dbReference>
<dbReference type="InterPro" id="IPR036259">
    <property type="entry name" value="MFS_trans_sf"/>
</dbReference>
<keyword evidence="3" id="KW-0813">Transport</keyword>
<feature type="transmembrane region" description="Helical" evidence="8">
    <location>
        <begin position="248"/>
        <end position="271"/>
    </location>
</feature>
<evidence type="ECO:0000256" key="1">
    <source>
        <dbReference type="ARBA" id="ARBA00004651"/>
    </source>
</evidence>
<evidence type="ECO:0000256" key="5">
    <source>
        <dbReference type="ARBA" id="ARBA00022692"/>
    </source>
</evidence>
<dbReference type="RefSeq" id="WP_122926828.1">
    <property type="nucleotide sequence ID" value="NZ_RHHU01000024.1"/>
</dbReference>
<feature type="transmembrane region" description="Helical" evidence="8">
    <location>
        <begin position="50"/>
        <end position="71"/>
    </location>
</feature>
<evidence type="ECO:0000256" key="2">
    <source>
        <dbReference type="ARBA" id="ARBA00008335"/>
    </source>
</evidence>
<gene>
    <name evidence="10" type="ORF">EDM59_29190</name>
</gene>
<feature type="transmembrane region" description="Helical" evidence="8">
    <location>
        <begin position="283"/>
        <end position="304"/>
    </location>
</feature>
<protein>
    <submittedName>
        <fullName evidence="10">MFS transporter</fullName>
    </submittedName>
</protein>
<feature type="transmembrane region" description="Helical" evidence="8">
    <location>
        <begin position="80"/>
        <end position="99"/>
    </location>
</feature>
<evidence type="ECO:0000256" key="4">
    <source>
        <dbReference type="ARBA" id="ARBA00022475"/>
    </source>
</evidence>
<feature type="domain" description="Major facilitator superfamily (MFS) profile" evidence="9">
    <location>
        <begin position="10"/>
        <end position="394"/>
    </location>
</feature>
<keyword evidence="6 8" id="KW-1133">Transmembrane helix</keyword>
<keyword evidence="5 8" id="KW-0812">Transmembrane</keyword>
<evidence type="ECO:0000256" key="3">
    <source>
        <dbReference type="ARBA" id="ARBA00022448"/>
    </source>
</evidence>
<evidence type="ECO:0000259" key="9">
    <source>
        <dbReference type="PROSITE" id="PS50850"/>
    </source>
</evidence>
<proteinExistence type="inferred from homology"/>
<dbReference type="PANTHER" id="PTHR43271:SF1">
    <property type="entry name" value="INNER MEMBRANE TRANSPORT PROTEIN YNFM"/>
    <property type="match status" value="1"/>
</dbReference>
<dbReference type="Gene3D" id="1.20.1250.20">
    <property type="entry name" value="MFS general substrate transporter like domains"/>
    <property type="match status" value="1"/>
</dbReference>
<dbReference type="GO" id="GO:0005886">
    <property type="term" value="C:plasma membrane"/>
    <property type="evidence" value="ECO:0007669"/>
    <property type="project" value="UniProtKB-SubCell"/>
</dbReference>
<dbReference type="InterPro" id="IPR011701">
    <property type="entry name" value="MFS"/>
</dbReference>
<dbReference type="PROSITE" id="PS50850">
    <property type="entry name" value="MFS"/>
    <property type="match status" value="1"/>
</dbReference>
<dbReference type="PANTHER" id="PTHR43271">
    <property type="entry name" value="BLL2771 PROTEIN"/>
    <property type="match status" value="1"/>
</dbReference>
<organism evidence="10 11">
    <name type="scientific">Brevibacillus nitrificans</name>
    <dbReference type="NCBI Taxonomy" id="651560"/>
    <lineage>
        <taxon>Bacteria</taxon>
        <taxon>Bacillati</taxon>
        <taxon>Bacillota</taxon>
        <taxon>Bacilli</taxon>
        <taxon>Bacillales</taxon>
        <taxon>Paenibacillaceae</taxon>
        <taxon>Brevibacillus</taxon>
    </lineage>
</organism>
<name>A0A3M8CT65_9BACL</name>